<dbReference type="Proteomes" id="UP001369736">
    <property type="component" value="Unassembled WGS sequence"/>
</dbReference>
<feature type="transmembrane region" description="Helical" evidence="1">
    <location>
        <begin position="205"/>
        <end position="228"/>
    </location>
</feature>
<evidence type="ECO:0000256" key="1">
    <source>
        <dbReference type="SAM" id="Phobius"/>
    </source>
</evidence>
<protein>
    <submittedName>
        <fullName evidence="2">MFS transporter</fullName>
    </submittedName>
</protein>
<dbReference type="Pfam" id="PF07690">
    <property type="entry name" value="MFS_1"/>
    <property type="match status" value="1"/>
</dbReference>
<keyword evidence="1" id="KW-0472">Membrane</keyword>
<dbReference type="Gene3D" id="1.20.1250.20">
    <property type="entry name" value="MFS general substrate transporter like domains"/>
    <property type="match status" value="1"/>
</dbReference>
<evidence type="ECO:0000313" key="2">
    <source>
        <dbReference type="EMBL" id="MEJ2862687.1"/>
    </source>
</evidence>
<gene>
    <name evidence="2" type="ORF">WCD58_16060</name>
</gene>
<accession>A0ABU8M7S8</accession>
<dbReference type="InterPro" id="IPR036259">
    <property type="entry name" value="MFS_trans_sf"/>
</dbReference>
<dbReference type="PANTHER" id="PTHR11360:SF290">
    <property type="entry name" value="MONOCARBOXYLATE MFS PERMEASE"/>
    <property type="match status" value="1"/>
</dbReference>
<dbReference type="PANTHER" id="PTHR11360">
    <property type="entry name" value="MONOCARBOXYLATE TRANSPORTER"/>
    <property type="match status" value="1"/>
</dbReference>
<feature type="transmembrane region" description="Helical" evidence="1">
    <location>
        <begin position="97"/>
        <end position="118"/>
    </location>
</feature>
<reference evidence="2 3" key="1">
    <citation type="submission" date="2024-03" db="EMBL/GenBank/DDBJ databases">
        <title>Actinomycetospora sp. OC33-EN07, a novel actinomycete isolated from wild orchid (Aerides multiflora).</title>
        <authorList>
            <person name="Suriyachadkun C."/>
        </authorList>
    </citation>
    <scope>NUCLEOTIDE SEQUENCE [LARGE SCALE GENOMIC DNA]</scope>
    <source>
        <strain evidence="2 3">OC33-EN07</strain>
    </source>
</reference>
<feature type="transmembrane region" description="Helical" evidence="1">
    <location>
        <begin position="358"/>
        <end position="379"/>
    </location>
</feature>
<keyword evidence="3" id="KW-1185">Reference proteome</keyword>
<dbReference type="SUPFAM" id="SSF103473">
    <property type="entry name" value="MFS general substrate transporter"/>
    <property type="match status" value="1"/>
</dbReference>
<keyword evidence="1" id="KW-0812">Transmembrane</keyword>
<dbReference type="InterPro" id="IPR050327">
    <property type="entry name" value="Proton-linked_MCT"/>
</dbReference>
<feature type="transmembrane region" description="Helical" evidence="1">
    <location>
        <begin position="265"/>
        <end position="288"/>
    </location>
</feature>
<feature type="transmembrane region" description="Helical" evidence="1">
    <location>
        <begin position="164"/>
        <end position="184"/>
    </location>
</feature>
<name>A0ABU8M7S8_9PSEU</name>
<proteinExistence type="predicted"/>
<feature type="transmembrane region" description="Helical" evidence="1">
    <location>
        <begin position="234"/>
        <end position="253"/>
    </location>
</feature>
<feature type="transmembrane region" description="Helical" evidence="1">
    <location>
        <begin position="294"/>
        <end position="321"/>
    </location>
</feature>
<keyword evidence="1" id="KW-1133">Transmembrane helix</keyword>
<feature type="transmembrane region" description="Helical" evidence="1">
    <location>
        <begin position="333"/>
        <end position="352"/>
    </location>
</feature>
<evidence type="ECO:0000313" key="3">
    <source>
        <dbReference type="Proteomes" id="UP001369736"/>
    </source>
</evidence>
<comment type="caution">
    <text evidence="2">The sequence shown here is derived from an EMBL/GenBank/DDBJ whole genome shotgun (WGS) entry which is preliminary data.</text>
</comment>
<feature type="transmembrane region" description="Helical" evidence="1">
    <location>
        <begin position="39"/>
        <end position="61"/>
    </location>
</feature>
<feature type="transmembrane region" description="Helical" evidence="1">
    <location>
        <begin position="130"/>
        <end position="158"/>
    </location>
</feature>
<sequence>MTASPARLLAATVAATSVGLGLATGTGPLVGPVAAEFGVPRSAVAGMLAATLALTLGLGVVTGPWSQRHGPRPLVVLGAVAIPAGLLVLARTGSFPVAAAGFALGVGGGAGCLFVPLQTAVGAAFARHRAAALVVASAGAGLATVVAPPVTVALVGALGVRGTAVALAVIAAVVVGVCVPATPVGRGDATATTAGLRTALADPAFRRFVLGAVGVCAAMFVPFVHLASFATMRGAALATGAVLVAVAGTASLLARLAAVPAVARWGAWTVCRVGGAALVASVTGWLLADGSSVRLAAFAVVFGLGHGAFVGVSGAAVAELFGVAGFGLRLGTMHLAAGTGALLGPALAGVAADAAGSPSAGIAVAAALGVTGCAVFLSARSSERAGQREGLGQRG</sequence>
<dbReference type="EMBL" id="JBBEGM010000006">
    <property type="protein sequence ID" value="MEJ2862687.1"/>
    <property type="molecule type" value="Genomic_DNA"/>
</dbReference>
<organism evidence="2 3">
    <name type="scientific">Actinomycetospora flava</name>
    <dbReference type="NCBI Taxonomy" id="3129232"/>
    <lineage>
        <taxon>Bacteria</taxon>
        <taxon>Bacillati</taxon>
        <taxon>Actinomycetota</taxon>
        <taxon>Actinomycetes</taxon>
        <taxon>Pseudonocardiales</taxon>
        <taxon>Pseudonocardiaceae</taxon>
        <taxon>Actinomycetospora</taxon>
    </lineage>
</organism>
<dbReference type="InterPro" id="IPR011701">
    <property type="entry name" value="MFS"/>
</dbReference>
<feature type="transmembrane region" description="Helical" evidence="1">
    <location>
        <begin position="73"/>
        <end position="91"/>
    </location>
</feature>
<dbReference type="RefSeq" id="WP_337704065.1">
    <property type="nucleotide sequence ID" value="NZ_JBBEGM010000006.1"/>
</dbReference>